<dbReference type="InterPro" id="IPR025528">
    <property type="entry name" value="BrnA_antitoxin"/>
</dbReference>
<reference evidence="1 2" key="1">
    <citation type="submission" date="2023-07" db="EMBL/GenBank/DDBJ databases">
        <title>Genomic Encyclopedia of Type Strains, Phase IV (KMG-IV): sequencing the most valuable type-strain genomes for metagenomic binning, comparative biology and taxonomic classification.</title>
        <authorList>
            <person name="Goeker M."/>
        </authorList>
    </citation>
    <scope>NUCLEOTIDE SEQUENCE [LARGE SCALE GENOMIC DNA]</scope>
    <source>
        <strain evidence="1 2">DSM 1111</strain>
    </source>
</reference>
<evidence type="ECO:0000313" key="1">
    <source>
        <dbReference type="EMBL" id="MDQ0422586.1"/>
    </source>
</evidence>
<dbReference type="Pfam" id="PF14384">
    <property type="entry name" value="BrnA_antitoxin"/>
    <property type="match status" value="1"/>
</dbReference>
<sequence length="102" mass="11634">MKKTKPVADGFREGRGYTRADWEEVDDNPEMTEAEIAELRPFREVFPDLAEAIDRKLGRPKSETPKKAISLRLDAEVIERFKATGDGWQSRMNEALRKAVGL</sequence>
<name>A0ABU0GCW3_9HYPH</name>
<protein>
    <submittedName>
        <fullName evidence="1">Uncharacterized protein (DUF4415 family)</fullName>
    </submittedName>
</protein>
<gene>
    <name evidence="1" type="ORF">J2045_003634</name>
</gene>
<keyword evidence="2" id="KW-1185">Reference proteome</keyword>
<dbReference type="RefSeq" id="WP_307375289.1">
    <property type="nucleotide sequence ID" value="NZ_JAUSUW010000011.1"/>
</dbReference>
<dbReference type="Proteomes" id="UP001238496">
    <property type="component" value="Unassembled WGS sequence"/>
</dbReference>
<evidence type="ECO:0000313" key="2">
    <source>
        <dbReference type="Proteomes" id="UP001238496"/>
    </source>
</evidence>
<accession>A0ABU0GCW3</accession>
<proteinExistence type="predicted"/>
<dbReference type="EMBL" id="JAUSUW010000011">
    <property type="protein sequence ID" value="MDQ0422586.1"/>
    <property type="molecule type" value="Genomic_DNA"/>
</dbReference>
<organism evidence="1 2">
    <name type="scientific">Peteryoungia aggregata LMG 23059</name>
    <dbReference type="NCBI Taxonomy" id="1368425"/>
    <lineage>
        <taxon>Bacteria</taxon>
        <taxon>Pseudomonadati</taxon>
        <taxon>Pseudomonadota</taxon>
        <taxon>Alphaproteobacteria</taxon>
        <taxon>Hyphomicrobiales</taxon>
        <taxon>Rhizobiaceae</taxon>
        <taxon>Peteryoungia</taxon>
    </lineage>
</organism>
<comment type="caution">
    <text evidence="1">The sequence shown here is derived from an EMBL/GenBank/DDBJ whole genome shotgun (WGS) entry which is preliminary data.</text>
</comment>